<proteinExistence type="predicted"/>
<dbReference type="AlphaFoldDB" id="A0A9P5PFD8"/>
<accession>A0A9P5PFD8</accession>
<evidence type="ECO:0000313" key="2">
    <source>
        <dbReference type="EMBL" id="KAF9062398.1"/>
    </source>
</evidence>
<organism evidence="2 3">
    <name type="scientific">Rhodocollybia butyracea</name>
    <dbReference type="NCBI Taxonomy" id="206335"/>
    <lineage>
        <taxon>Eukaryota</taxon>
        <taxon>Fungi</taxon>
        <taxon>Dikarya</taxon>
        <taxon>Basidiomycota</taxon>
        <taxon>Agaricomycotina</taxon>
        <taxon>Agaricomycetes</taxon>
        <taxon>Agaricomycetidae</taxon>
        <taxon>Agaricales</taxon>
        <taxon>Marasmiineae</taxon>
        <taxon>Omphalotaceae</taxon>
        <taxon>Rhodocollybia</taxon>
    </lineage>
</organism>
<dbReference type="EMBL" id="JADNRY010000173">
    <property type="protein sequence ID" value="KAF9062398.1"/>
    <property type="molecule type" value="Genomic_DNA"/>
</dbReference>
<dbReference type="Proteomes" id="UP000772434">
    <property type="component" value="Unassembled WGS sequence"/>
</dbReference>
<feature type="region of interest" description="Disordered" evidence="1">
    <location>
        <begin position="106"/>
        <end position="128"/>
    </location>
</feature>
<gene>
    <name evidence="2" type="ORF">BDP27DRAFT_1451767</name>
</gene>
<evidence type="ECO:0000256" key="1">
    <source>
        <dbReference type="SAM" id="MobiDB-lite"/>
    </source>
</evidence>
<reference evidence="2" key="1">
    <citation type="submission" date="2020-11" db="EMBL/GenBank/DDBJ databases">
        <authorList>
            <consortium name="DOE Joint Genome Institute"/>
            <person name="Ahrendt S."/>
            <person name="Riley R."/>
            <person name="Andreopoulos W."/>
            <person name="Labutti K."/>
            <person name="Pangilinan J."/>
            <person name="Ruiz-Duenas F.J."/>
            <person name="Barrasa J.M."/>
            <person name="Sanchez-Garcia M."/>
            <person name="Camarero S."/>
            <person name="Miyauchi S."/>
            <person name="Serrano A."/>
            <person name="Linde D."/>
            <person name="Babiker R."/>
            <person name="Drula E."/>
            <person name="Ayuso-Fernandez I."/>
            <person name="Pacheco R."/>
            <person name="Padilla G."/>
            <person name="Ferreira P."/>
            <person name="Barriuso J."/>
            <person name="Kellner H."/>
            <person name="Castanera R."/>
            <person name="Alfaro M."/>
            <person name="Ramirez L."/>
            <person name="Pisabarro A.G."/>
            <person name="Kuo A."/>
            <person name="Tritt A."/>
            <person name="Lipzen A."/>
            <person name="He G."/>
            <person name="Yan M."/>
            <person name="Ng V."/>
            <person name="Cullen D."/>
            <person name="Martin F."/>
            <person name="Rosso M.-N."/>
            <person name="Henrissat B."/>
            <person name="Hibbett D."/>
            <person name="Martinez A.T."/>
            <person name="Grigoriev I.V."/>
        </authorList>
    </citation>
    <scope>NUCLEOTIDE SEQUENCE</scope>
    <source>
        <strain evidence="2">AH 40177</strain>
    </source>
</reference>
<sequence length="173" mass="19697">MANETNDDELETLLRRLPTRIVREFCNKTFPVGYLRKHPDIYDCLDWIELSSLQDYLHEIDYTDSPITVKQEPVDLGPIPSTQVSPPRIRTLKQNGQTTYVILDSDDEESSDGKISDEEIGMPDISSSQDGSFDWDIGFGPQEYDGHFTPGYDGNTTHSSLLLSPLIMRWILI</sequence>
<comment type="caution">
    <text evidence="2">The sequence shown here is derived from an EMBL/GenBank/DDBJ whole genome shotgun (WGS) entry which is preliminary data.</text>
</comment>
<name>A0A9P5PFD8_9AGAR</name>
<protein>
    <submittedName>
        <fullName evidence="2">Uncharacterized protein</fullName>
    </submittedName>
</protein>
<evidence type="ECO:0000313" key="3">
    <source>
        <dbReference type="Proteomes" id="UP000772434"/>
    </source>
</evidence>
<keyword evidence="3" id="KW-1185">Reference proteome</keyword>